<dbReference type="GO" id="GO:0003677">
    <property type="term" value="F:DNA binding"/>
    <property type="evidence" value="ECO:0007669"/>
    <property type="project" value="InterPro"/>
</dbReference>
<dbReference type="Proteomes" id="UP000184608">
    <property type="component" value="Unassembled WGS sequence"/>
</dbReference>
<evidence type="ECO:0000259" key="1">
    <source>
        <dbReference type="SMART" id="SM01321"/>
    </source>
</evidence>
<dbReference type="GO" id="GO:0004803">
    <property type="term" value="F:transposase activity"/>
    <property type="evidence" value="ECO:0007669"/>
    <property type="project" value="InterPro"/>
</dbReference>
<proteinExistence type="predicted"/>
<dbReference type="GO" id="GO:0006313">
    <property type="term" value="P:DNA transposition"/>
    <property type="evidence" value="ECO:0007669"/>
    <property type="project" value="InterPro"/>
</dbReference>
<dbReference type="InterPro" id="IPR002686">
    <property type="entry name" value="Transposase_17"/>
</dbReference>
<organism evidence="2 3">
    <name type="scientific">Vibrio aerogenes CECT 7868</name>
    <dbReference type="NCBI Taxonomy" id="1216006"/>
    <lineage>
        <taxon>Bacteria</taxon>
        <taxon>Pseudomonadati</taxon>
        <taxon>Pseudomonadota</taxon>
        <taxon>Gammaproteobacteria</taxon>
        <taxon>Vibrionales</taxon>
        <taxon>Vibrionaceae</taxon>
        <taxon>Vibrio</taxon>
    </lineage>
</organism>
<evidence type="ECO:0000313" key="3">
    <source>
        <dbReference type="Proteomes" id="UP000184608"/>
    </source>
</evidence>
<dbReference type="Gene3D" id="3.30.70.1290">
    <property type="entry name" value="Transposase IS200-like"/>
    <property type="match status" value="1"/>
</dbReference>
<dbReference type="RefSeq" id="WP_073604293.1">
    <property type="nucleotide sequence ID" value="NZ_FQXZ01000029.1"/>
</dbReference>
<accession>A0A1M5ZEI5</accession>
<dbReference type="OrthoDB" id="9814067at2"/>
<dbReference type="STRING" id="1216006.VA7868_02631"/>
<dbReference type="InterPro" id="IPR036515">
    <property type="entry name" value="Transposase_17_sf"/>
</dbReference>
<keyword evidence="3" id="KW-1185">Reference proteome</keyword>
<dbReference type="AlphaFoldDB" id="A0A1M5ZEI5"/>
<dbReference type="SUPFAM" id="SSF143422">
    <property type="entry name" value="Transposase IS200-like"/>
    <property type="match status" value="1"/>
</dbReference>
<feature type="domain" description="Transposase IS200-like" evidence="1">
    <location>
        <begin position="13"/>
        <end position="186"/>
    </location>
</feature>
<dbReference type="EMBL" id="FQXZ01000029">
    <property type="protein sequence ID" value="SHI22665.1"/>
    <property type="molecule type" value="Genomic_DNA"/>
</dbReference>
<evidence type="ECO:0000313" key="2">
    <source>
        <dbReference type="EMBL" id="SHI22665.1"/>
    </source>
</evidence>
<dbReference type="PANTHER" id="PTHR34322:SF2">
    <property type="entry name" value="TRANSPOSASE IS200-LIKE DOMAIN-CONTAINING PROTEIN"/>
    <property type="match status" value="1"/>
</dbReference>
<sequence length="318" mass="37125">MTTPRAQKVSLDITPYYHCVSRCVRHSFLCGEDQFSGKSYEHRRLWVENRILALAQVYCIDICAYAVMHNHYHLVVHINQEKAAQLTNAEVIERWSVEHQLPTIIQRYLHLPLTPAENRQCEVIIEAWRQRLWSLSWLMKELNEEIAKQANQEDHCTGHFWEGRFKSQALLDEKALLAAMTYVDLNPIRAKVSPTPETSQHTSVKKRLDSLENHQPTPAGLHPFTGYEHQENPAGIPFRLMDYLEWVDFVGRQIRQDKPGYIDAHQPAIVLRLSLNQTECLKLCTHLEQNRCGWIGPPEQLRIVKTFFNKQRIHGIYC</sequence>
<gene>
    <name evidence="2" type="ORF">VA7868_02631</name>
</gene>
<dbReference type="PANTHER" id="PTHR34322">
    <property type="entry name" value="TRANSPOSASE, Y1_TNP DOMAIN-CONTAINING"/>
    <property type="match status" value="1"/>
</dbReference>
<reference evidence="2 3" key="1">
    <citation type="submission" date="2016-11" db="EMBL/GenBank/DDBJ databases">
        <authorList>
            <person name="Jaros S."/>
            <person name="Januszkiewicz K."/>
            <person name="Wedrychowicz H."/>
        </authorList>
    </citation>
    <scope>NUCLEOTIDE SEQUENCE [LARGE SCALE GENOMIC DNA]</scope>
    <source>
        <strain evidence="2 3">CECT 7868</strain>
    </source>
</reference>
<name>A0A1M5ZEI5_9VIBR</name>
<dbReference type="SMART" id="SM01321">
    <property type="entry name" value="Y1_Tnp"/>
    <property type="match status" value="1"/>
</dbReference>
<protein>
    <recommendedName>
        <fullName evidence="1">Transposase IS200-like domain-containing protein</fullName>
    </recommendedName>
</protein>